<dbReference type="EMBL" id="JBJKFK010000391">
    <property type="protein sequence ID" value="KAL3317385.1"/>
    <property type="molecule type" value="Genomic_DNA"/>
</dbReference>
<sequence length="628" mass="69450">MELDAPKPVNCFPRNDLHSNIDICRQESDQYLSSESLLSKTSPLSMQTASKDSFSPGSTDPNSMPSDKSSTSQILNEDKAELNDSDFATGHSSFSPSFHSSLAEKRLNISFENDFLSATKIADPGPKFPEARPISYPQSVNEPSAQAYTRPQNSNCSPAGPHPDMSPYPVYVAPATNHVGKLPPNDLQHLQNEEIFKTNGFKKFNLSSTQCFDHSAGSLSYASPPNHNNKSPGLYYCNKNFAKPSLISKTMAPDNSMNSVNNTYSSYSARYPSSVMHKQFYNSTNPSPMFCSQSPQMNPSYRPRPYPPDQGPRGQMLHLSSFDQSQLMPGRVYQQRPSYPPSFMLSQSTPYDSNFYYSAKPPPAQPQAFHASSLEQVPLHAAKKRPNQNQVPNASKPNKKKKSMKESPNSTVYSLETVVKSTLGDANLALANPRIESIGNALPPSPSPRFINPSSEQNVPERISCDQALDVETVQTHWSCKYSRKAYWFPAAKAAEHSEKELYDHFLPLLEHPNMVDQRHKLAQNNFLINARKRAVSVLESDSSPLGPSPCPSPPPADFKLLEMLADRASSERSTTPPLKSSSVKPGRRKTDLLTPLDAGQLQERAFKLSDLRPTQAETAENAIACVK</sequence>
<feature type="compositionally biased region" description="Polar residues" evidence="1">
    <location>
        <begin position="572"/>
        <end position="584"/>
    </location>
</feature>
<protein>
    <submittedName>
        <fullName evidence="2">Uncharacterized protein</fullName>
    </submittedName>
</protein>
<dbReference type="Proteomes" id="UP001626550">
    <property type="component" value="Unassembled WGS sequence"/>
</dbReference>
<gene>
    <name evidence="2" type="ORF">Ciccas_003955</name>
</gene>
<evidence type="ECO:0000313" key="3">
    <source>
        <dbReference type="Proteomes" id="UP001626550"/>
    </source>
</evidence>
<feature type="region of interest" description="Disordered" evidence="1">
    <location>
        <begin position="381"/>
        <end position="411"/>
    </location>
</feature>
<reference evidence="2 3" key="1">
    <citation type="submission" date="2024-11" db="EMBL/GenBank/DDBJ databases">
        <title>Adaptive evolution of stress response genes in parasites aligns with host niche diversity.</title>
        <authorList>
            <person name="Hahn C."/>
            <person name="Resl P."/>
        </authorList>
    </citation>
    <scope>NUCLEOTIDE SEQUENCE [LARGE SCALE GENOMIC DNA]</scope>
    <source>
        <strain evidence="2">EGGRZ-B1_66</strain>
        <tissue evidence="2">Body</tissue>
    </source>
</reference>
<feature type="compositionally biased region" description="Polar residues" evidence="1">
    <location>
        <begin position="34"/>
        <end position="75"/>
    </location>
</feature>
<feature type="region of interest" description="Disordered" evidence="1">
    <location>
        <begin position="34"/>
        <end position="88"/>
    </location>
</feature>
<feature type="compositionally biased region" description="Polar residues" evidence="1">
    <location>
        <begin position="287"/>
        <end position="299"/>
    </location>
</feature>
<evidence type="ECO:0000256" key="1">
    <source>
        <dbReference type="SAM" id="MobiDB-lite"/>
    </source>
</evidence>
<proteinExistence type="predicted"/>
<organism evidence="2 3">
    <name type="scientific">Cichlidogyrus casuarinus</name>
    <dbReference type="NCBI Taxonomy" id="1844966"/>
    <lineage>
        <taxon>Eukaryota</taxon>
        <taxon>Metazoa</taxon>
        <taxon>Spiralia</taxon>
        <taxon>Lophotrochozoa</taxon>
        <taxon>Platyhelminthes</taxon>
        <taxon>Monogenea</taxon>
        <taxon>Monopisthocotylea</taxon>
        <taxon>Dactylogyridea</taxon>
        <taxon>Ancyrocephalidae</taxon>
        <taxon>Cichlidogyrus</taxon>
    </lineage>
</organism>
<comment type="caution">
    <text evidence="2">The sequence shown here is derived from an EMBL/GenBank/DDBJ whole genome shotgun (WGS) entry which is preliminary data.</text>
</comment>
<dbReference type="AlphaFoldDB" id="A0ABD2QCV9"/>
<evidence type="ECO:0000313" key="2">
    <source>
        <dbReference type="EMBL" id="KAL3317385.1"/>
    </source>
</evidence>
<feature type="region of interest" description="Disordered" evidence="1">
    <location>
        <begin position="287"/>
        <end position="316"/>
    </location>
</feature>
<keyword evidence="3" id="KW-1185">Reference proteome</keyword>
<feature type="region of interest" description="Disordered" evidence="1">
    <location>
        <begin position="569"/>
        <end position="599"/>
    </location>
</feature>
<accession>A0ABD2QCV9</accession>
<name>A0ABD2QCV9_9PLAT</name>